<evidence type="ECO:0000256" key="1">
    <source>
        <dbReference type="ARBA" id="ARBA00022793"/>
    </source>
</evidence>
<organism evidence="5 6">
    <name type="scientific">Collybia nuda</name>
    <dbReference type="NCBI Taxonomy" id="64659"/>
    <lineage>
        <taxon>Eukaryota</taxon>
        <taxon>Fungi</taxon>
        <taxon>Dikarya</taxon>
        <taxon>Basidiomycota</taxon>
        <taxon>Agaricomycotina</taxon>
        <taxon>Agaricomycetes</taxon>
        <taxon>Agaricomycetidae</taxon>
        <taxon>Agaricales</taxon>
        <taxon>Tricholomatineae</taxon>
        <taxon>Clitocybaceae</taxon>
        <taxon>Collybia</taxon>
    </lineage>
</organism>
<dbReference type="GO" id="GO:0016787">
    <property type="term" value="F:hydrolase activity"/>
    <property type="evidence" value="ECO:0007669"/>
    <property type="project" value="InterPro"/>
</dbReference>
<dbReference type="Gene3D" id="3.20.20.140">
    <property type="entry name" value="Metal-dependent hydrolases"/>
    <property type="match status" value="1"/>
</dbReference>
<evidence type="ECO:0000313" key="6">
    <source>
        <dbReference type="Proteomes" id="UP000807353"/>
    </source>
</evidence>
<sequence length="326" mass="35795">MRIDIHHHFFPSDLDKQSSNQVMGWRPAPGTLPWNPEVSLRSMNASGIDMAILSLPALNIGCVGEENRNVARGRNMYVARIVQSHPRKFGFFASLPLLDDIEGVLLEISHAFDVLCADGIAMSSSYGSGPAATYVGDDRYDPIWAELNRRGAVVFLHGAQVPASTPIQDSTLCIPITEVPNETFKAAAHLVVTGRKRKYPKVRIILAHMGGSTPSLAPRVAVLSNHMGCVLSPTEIMEDFKDFYYDTALSAYNATLASLETLVGPDHILFGTDFPAVSTEMADWYTRNIEEYYTGNQAKLEAILGGNALKLFPRFLSYSAAALRFK</sequence>
<keyword evidence="1 3" id="KW-0210">Decarboxylase</keyword>
<dbReference type="Pfam" id="PF04909">
    <property type="entry name" value="Amidohydro_2"/>
    <property type="match status" value="1"/>
</dbReference>
<evidence type="ECO:0000259" key="4">
    <source>
        <dbReference type="Pfam" id="PF04909"/>
    </source>
</evidence>
<accession>A0A9P5Y869</accession>
<keyword evidence="6" id="KW-1185">Reference proteome</keyword>
<comment type="similarity">
    <text evidence="3">Belongs to the metallo-dependent hydrolases superfamily.</text>
</comment>
<evidence type="ECO:0000313" key="5">
    <source>
        <dbReference type="EMBL" id="KAF9464479.1"/>
    </source>
</evidence>
<keyword evidence="2 3" id="KW-0456">Lyase</keyword>
<feature type="domain" description="Amidohydrolase-related" evidence="4">
    <location>
        <begin position="3"/>
        <end position="313"/>
    </location>
</feature>
<dbReference type="PANTHER" id="PTHR21240">
    <property type="entry name" value="2-AMINO-3-CARBOXYLMUCONATE-6-SEMIALDEHYDE DECARBOXYLASE"/>
    <property type="match status" value="1"/>
</dbReference>
<name>A0A9P5Y869_9AGAR</name>
<dbReference type="InterPro" id="IPR032466">
    <property type="entry name" value="Metal_Hydrolase"/>
</dbReference>
<reference evidence="5" key="1">
    <citation type="submission" date="2020-11" db="EMBL/GenBank/DDBJ databases">
        <authorList>
            <consortium name="DOE Joint Genome Institute"/>
            <person name="Ahrendt S."/>
            <person name="Riley R."/>
            <person name="Andreopoulos W."/>
            <person name="Labutti K."/>
            <person name="Pangilinan J."/>
            <person name="Ruiz-Duenas F.J."/>
            <person name="Barrasa J.M."/>
            <person name="Sanchez-Garcia M."/>
            <person name="Camarero S."/>
            <person name="Miyauchi S."/>
            <person name="Serrano A."/>
            <person name="Linde D."/>
            <person name="Babiker R."/>
            <person name="Drula E."/>
            <person name="Ayuso-Fernandez I."/>
            <person name="Pacheco R."/>
            <person name="Padilla G."/>
            <person name="Ferreira P."/>
            <person name="Barriuso J."/>
            <person name="Kellner H."/>
            <person name="Castanera R."/>
            <person name="Alfaro M."/>
            <person name="Ramirez L."/>
            <person name="Pisabarro A.G."/>
            <person name="Kuo A."/>
            <person name="Tritt A."/>
            <person name="Lipzen A."/>
            <person name="He G."/>
            <person name="Yan M."/>
            <person name="Ng V."/>
            <person name="Cullen D."/>
            <person name="Martin F."/>
            <person name="Rosso M.-N."/>
            <person name="Henrissat B."/>
            <person name="Hibbett D."/>
            <person name="Martinez A.T."/>
            <person name="Grigoriev I.V."/>
        </authorList>
    </citation>
    <scope>NUCLEOTIDE SEQUENCE</scope>
    <source>
        <strain evidence="5">CBS 247.69</strain>
    </source>
</reference>
<protein>
    <recommendedName>
        <fullName evidence="4">Amidohydrolase-related domain-containing protein</fullName>
    </recommendedName>
</protein>
<dbReference type="OrthoDB" id="2832284at2759"/>
<dbReference type="GO" id="GO:0005737">
    <property type="term" value="C:cytoplasm"/>
    <property type="evidence" value="ECO:0007669"/>
    <property type="project" value="TreeGrafter"/>
</dbReference>
<evidence type="ECO:0000256" key="2">
    <source>
        <dbReference type="ARBA" id="ARBA00023239"/>
    </source>
</evidence>
<dbReference type="SUPFAM" id="SSF51556">
    <property type="entry name" value="Metallo-dependent hydrolases"/>
    <property type="match status" value="1"/>
</dbReference>
<evidence type="ECO:0000256" key="3">
    <source>
        <dbReference type="RuleBase" id="RU366045"/>
    </source>
</evidence>
<proteinExistence type="inferred from homology"/>
<dbReference type="PANTHER" id="PTHR21240:SF28">
    <property type="entry name" value="ISO-OROTATE DECARBOXYLASE (EUROFUNG)"/>
    <property type="match status" value="1"/>
</dbReference>
<dbReference type="GO" id="GO:0016831">
    <property type="term" value="F:carboxy-lyase activity"/>
    <property type="evidence" value="ECO:0007669"/>
    <property type="project" value="UniProtKB-KW"/>
</dbReference>
<dbReference type="InterPro" id="IPR032465">
    <property type="entry name" value="ACMSD"/>
</dbReference>
<gene>
    <name evidence="5" type="ORF">BDZ94DRAFT_497608</name>
</gene>
<dbReference type="InterPro" id="IPR006680">
    <property type="entry name" value="Amidohydro-rel"/>
</dbReference>
<dbReference type="AlphaFoldDB" id="A0A9P5Y869"/>
<dbReference type="EMBL" id="MU150254">
    <property type="protein sequence ID" value="KAF9464479.1"/>
    <property type="molecule type" value="Genomic_DNA"/>
</dbReference>
<dbReference type="GO" id="GO:0019748">
    <property type="term" value="P:secondary metabolic process"/>
    <property type="evidence" value="ECO:0007669"/>
    <property type="project" value="TreeGrafter"/>
</dbReference>
<comment type="caution">
    <text evidence="5">The sequence shown here is derived from an EMBL/GenBank/DDBJ whole genome shotgun (WGS) entry which is preliminary data.</text>
</comment>
<dbReference type="Proteomes" id="UP000807353">
    <property type="component" value="Unassembled WGS sequence"/>
</dbReference>